<dbReference type="SUPFAM" id="SSF56801">
    <property type="entry name" value="Acetyl-CoA synthetase-like"/>
    <property type="match status" value="1"/>
</dbReference>
<evidence type="ECO:0000259" key="4">
    <source>
        <dbReference type="Pfam" id="PF16177"/>
    </source>
</evidence>
<dbReference type="Pfam" id="PF00501">
    <property type="entry name" value="AMP-binding"/>
    <property type="match status" value="1"/>
</dbReference>
<reference evidence="6" key="1">
    <citation type="journal article" date="2019" name="Int. J. Syst. Evol. Microbiol.">
        <title>The Global Catalogue of Microorganisms (GCM) 10K type strain sequencing project: providing services to taxonomists for standard genome sequencing and annotation.</title>
        <authorList>
            <consortium name="The Broad Institute Genomics Platform"/>
            <consortium name="The Broad Institute Genome Sequencing Center for Infectious Disease"/>
            <person name="Wu L."/>
            <person name="Ma J."/>
        </authorList>
    </citation>
    <scope>NUCLEOTIDE SEQUENCE [LARGE SCALE GENOMIC DNA]</scope>
    <source>
        <strain evidence="6">KCTC 23314</strain>
    </source>
</reference>
<dbReference type="PANTHER" id="PTHR43347:SF3">
    <property type="entry name" value="ACYL-COA SYNTHETASE SHORT-CHAIN FAMILY MEMBER 3, MITOCHONDRIAL"/>
    <property type="match status" value="1"/>
</dbReference>
<feature type="domain" description="AMP-binding enzyme C-terminal" evidence="3">
    <location>
        <begin position="517"/>
        <end position="600"/>
    </location>
</feature>
<dbReference type="Pfam" id="PF16177">
    <property type="entry name" value="ACAS_N"/>
    <property type="match status" value="1"/>
</dbReference>
<dbReference type="InterPro" id="IPR042099">
    <property type="entry name" value="ANL_N_sf"/>
</dbReference>
<dbReference type="InterPro" id="IPR045851">
    <property type="entry name" value="AMP-bd_C_sf"/>
</dbReference>
<proteinExistence type="inferred from homology"/>
<dbReference type="Gene3D" id="3.30.300.30">
    <property type="match status" value="1"/>
</dbReference>
<dbReference type="RefSeq" id="WP_189687962.1">
    <property type="nucleotide sequence ID" value="NZ_BMYK01000009.1"/>
</dbReference>
<dbReference type="PANTHER" id="PTHR43347">
    <property type="entry name" value="ACYL-COA SYNTHETASE"/>
    <property type="match status" value="1"/>
</dbReference>
<dbReference type="InterPro" id="IPR025110">
    <property type="entry name" value="AMP-bd_C"/>
</dbReference>
<comment type="caution">
    <text evidence="5">The sequence shown here is derived from an EMBL/GenBank/DDBJ whole genome shotgun (WGS) entry which is preliminary data.</text>
</comment>
<evidence type="ECO:0000313" key="5">
    <source>
        <dbReference type="EMBL" id="GHC86434.1"/>
    </source>
</evidence>
<dbReference type="InterPro" id="IPR032387">
    <property type="entry name" value="ACAS_N"/>
</dbReference>
<dbReference type="InterPro" id="IPR000873">
    <property type="entry name" value="AMP-dep_synth/lig_dom"/>
</dbReference>
<comment type="similarity">
    <text evidence="1">Belongs to the ATP-dependent AMP-binding enzyme family.</text>
</comment>
<dbReference type="EMBL" id="BMYK01000009">
    <property type="protein sequence ID" value="GHC86434.1"/>
    <property type="molecule type" value="Genomic_DNA"/>
</dbReference>
<dbReference type="Pfam" id="PF13193">
    <property type="entry name" value="AMP-binding_C"/>
    <property type="match status" value="1"/>
</dbReference>
<dbReference type="InterPro" id="IPR012694">
    <property type="entry name" value="Propion_PrpE"/>
</dbReference>
<sequence>MSAYAEFYRRSIEDRDAFWAEQARLIDWQQAPQTICDDSRAPFTRWFAGGTTNLCHNAVDRHLATRAEQAALIHVSTETGVEKTYSFAELHAEVQRMAATLRALGVGQGDRVQIYMPMVPEAVFAMLACARIGAIHSVVFGGFASGSLASRIEDAEPKLIVSADAGSRGGKVIPYKPLLDEAIRLSRHKPPAVLLVDRGLAPMERTAGRDHDYATLRAQHLHTVVPCTWVDATHTSYTLYTSGTTGKPKGVQRDTGGYAVALAASLPHIFMGKPGETFFCTSDIGWVVGHSYIVYGPLIGGMATILYEGLPTRGLDGGNDPGIWWSLVEKYKATVMFSAPTAVRVLKKQDPAYLKKYDVSSLKALFLAGEPLDEPTGRWIADALGVPIIDNYWQTETGWPLMTIANGVESRPSKFGSPGVPMYGFDVRLLDEATGDELTGPDQKGVVVVQGPTPPGFMQTVWRDDARFVKTYWDSIPGKRVYSTFDWGVRDADGYYYILGRTDDVINVAGHRLGTREIEESISGHPNVAEVAVVGVADALKGQVAMAFVVARDASGLVDDAARLKLEGEIMKVVDAQLGALARPARVQFVGVLPKTRSGKLLRRAIQAVCEGRDTGDLTTMEDPGALQQIRDLVVR</sequence>
<evidence type="ECO:0000256" key="1">
    <source>
        <dbReference type="ARBA" id="ARBA00006432"/>
    </source>
</evidence>
<dbReference type="NCBIfam" id="NF001208">
    <property type="entry name" value="PRK00174.1"/>
    <property type="match status" value="1"/>
</dbReference>
<dbReference type="NCBIfam" id="NF007815">
    <property type="entry name" value="PRK10524.1"/>
    <property type="match status" value="1"/>
</dbReference>
<name>A0ABQ3G414_9BURK</name>
<evidence type="ECO:0000259" key="2">
    <source>
        <dbReference type="Pfam" id="PF00501"/>
    </source>
</evidence>
<dbReference type="Gene3D" id="3.40.50.12780">
    <property type="entry name" value="N-terminal domain of ligase-like"/>
    <property type="match status" value="1"/>
</dbReference>
<keyword evidence="6" id="KW-1185">Reference proteome</keyword>
<feature type="domain" description="Acetyl-coenzyme A synthetase N-terminal" evidence="4">
    <location>
        <begin position="4"/>
        <end position="58"/>
    </location>
</feature>
<dbReference type="NCBIfam" id="TIGR02316">
    <property type="entry name" value="propion_prpE"/>
    <property type="match status" value="1"/>
</dbReference>
<protein>
    <submittedName>
        <fullName evidence="5">Propionate--CoA ligase</fullName>
    </submittedName>
</protein>
<evidence type="ECO:0000259" key="3">
    <source>
        <dbReference type="Pfam" id="PF13193"/>
    </source>
</evidence>
<evidence type="ECO:0000313" key="6">
    <source>
        <dbReference type="Proteomes" id="UP000626210"/>
    </source>
</evidence>
<organism evidence="5 6">
    <name type="scientific">Pseudorhodoferax aquiterrae</name>
    <dbReference type="NCBI Taxonomy" id="747304"/>
    <lineage>
        <taxon>Bacteria</taxon>
        <taxon>Pseudomonadati</taxon>
        <taxon>Pseudomonadota</taxon>
        <taxon>Betaproteobacteria</taxon>
        <taxon>Burkholderiales</taxon>
        <taxon>Comamonadaceae</taxon>
    </lineage>
</organism>
<gene>
    <name evidence="5" type="primary">prpE</name>
    <name evidence="5" type="ORF">GCM10007320_32190</name>
</gene>
<feature type="domain" description="AMP-dependent synthetase/ligase" evidence="2">
    <location>
        <begin position="61"/>
        <end position="453"/>
    </location>
</feature>
<dbReference type="GO" id="GO:0016874">
    <property type="term" value="F:ligase activity"/>
    <property type="evidence" value="ECO:0007669"/>
    <property type="project" value="UniProtKB-KW"/>
</dbReference>
<keyword evidence="5" id="KW-0436">Ligase</keyword>
<dbReference type="Proteomes" id="UP000626210">
    <property type="component" value="Unassembled WGS sequence"/>
</dbReference>
<accession>A0ABQ3G414</accession>